<feature type="transmembrane region" description="Helical" evidence="1">
    <location>
        <begin position="56"/>
        <end position="73"/>
    </location>
</feature>
<comment type="caution">
    <text evidence="2">The sequence shown here is derived from an EMBL/GenBank/DDBJ whole genome shotgun (WGS) entry which is preliminary data.</text>
</comment>
<dbReference type="OrthoDB" id="5125307at2"/>
<dbReference type="EMBL" id="AXCW01000225">
    <property type="protein sequence ID" value="EYR62508.1"/>
    <property type="molecule type" value="Genomic_DNA"/>
</dbReference>
<proteinExistence type="predicted"/>
<keyword evidence="1" id="KW-0472">Membrane</keyword>
<dbReference type="Proteomes" id="UP000019753">
    <property type="component" value="Unassembled WGS sequence"/>
</dbReference>
<accession>A0A021VN26</accession>
<gene>
    <name evidence="2" type="ORF">N866_07910</name>
</gene>
<keyword evidence="1" id="KW-1133">Transmembrane helix</keyword>
<protein>
    <submittedName>
        <fullName evidence="2">Membrane protein</fullName>
    </submittedName>
</protein>
<reference evidence="2 3" key="1">
    <citation type="submission" date="2014-01" db="EMBL/GenBank/DDBJ databases">
        <title>Actinotalea ferrariae CF5-4.</title>
        <authorList>
            <person name="Chen F."/>
            <person name="Li Y."/>
            <person name="Wang G."/>
        </authorList>
    </citation>
    <scope>NUCLEOTIDE SEQUENCE [LARGE SCALE GENOMIC DNA]</scope>
    <source>
        <strain evidence="2 3">CF5-4</strain>
    </source>
</reference>
<evidence type="ECO:0000313" key="2">
    <source>
        <dbReference type="EMBL" id="EYR62508.1"/>
    </source>
</evidence>
<evidence type="ECO:0000313" key="3">
    <source>
        <dbReference type="Proteomes" id="UP000019753"/>
    </source>
</evidence>
<evidence type="ECO:0000256" key="1">
    <source>
        <dbReference type="SAM" id="Phobius"/>
    </source>
</evidence>
<sequence length="84" mass="9322">MSATHTPRQHRRWADLTGRQRASVVVGATAQLALAATAWADLAWRPDYQVRGRKPVWAAVIAVSWVGPVLYFLRGISHHAEPIP</sequence>
<dbReference type="RefSeq" id="WP_034227836.1">
    <property type="nucleotide sequence ID" value="NZ_AXCW01000225.1"/>
</dbReference>
<keyword evidence="1" id="KW-0812">Transmembrane</keyword>
<keyword evidence="3" id="KW-1185">Reference proteome</keyword>
<name>A0A021VN26_9CELL</name>
<organism evidence="2 3">
    <name type="scientific">Actinotalea ferrariae CF5-4</name>
    <dbReference type="NCBI Taxonomy" id="948458"/>
    <lineage>
        <taxon>Bacteria</taxon>
        <taxon>Bacillati</taxon>
        <taxon>Actinomycetota</taxon>
        <taxon>Actinomycetes</taxon>
        <taxon>Micrococcales</taxon>
        <taxon>Cellulomonadaceae</taxon>
        <taxon>Actinotalea</taxon>
    </lineage>
</organism>
<dbReference type="AlphaFoldDB" id="A0A021VN26"/>